<keyword evidence="5" id="KW-1185">Reference proteome</keyword>
<feature type="domain" description="DUF4434" evidence="2">
    <location>
        <begin position="1"/>
        <end position="194"/>
    </location>
</feature>
<feature type="transmembrane region" description="Helical" evidence="1">
    <location>
        <begin position="286"/>
        <end position="311"/>
    </location>
</feature>
<dbReference type="EMBL" id="CAXDID020000423">
    <property type="protein sequence ID" value="CAL6089955.1"/>
    <property type="molecule type" value="Genomic_DNA"/>
</dbReference>
<gene>
    <name evidence="3" type="ORF">HINF_LOCUS33812</name>
    <name evidence="4" type="ORF">HINF_LOCUS65079</name>
</gene>
<dbReference type="Proteomes" id="UP001642409">
    <property type="component" value="Unassembled WGS sequence"/>
</dbReference>
<reference evidence="4 5" key="2">
    <citation type="submission" date="2024-07" db="EMBL/GenBank/DDBJ databases">
        <authorList>
            <person name="Akdeniz Z."/>
        </authorList>
    </citation>
    <scope>NUCLEOTIDE SEQUENCE [LARGE SCALE GENOMIC DNA]</scope>
</reference>
<sequence length="334" mass="37684">MSIYLGVYAENDGWWTTPDDAYLFRQRENSIKVIDELLAKFPQTAIKGFYIPHEIARYYWQVPADMQRLVNNFVKPVSDYAHSKNKTMMISPFFNQDLETSAQDYQFFKDMLVNSSVDIIAVQDGVGSNAARRNFSVEYLTAIAKAATETKKQFWTNVELFEGSAPADITRIQDQCVNASSISLKLISYDYSTLTLDHYVQSMQSLYADLIIFNAKYTCIHQNNAYYNSTCYIYCPVNYFKFNNSCVRKCPGESQFIYDSGCVSNCPDNYQIDGINCVLKSGDKTVVIIGAVAGVVLSIAVGSTVAVVCISKKEQKKKKNRIILSDSCSNVVTY</sequence>
<dbReference type="EMBL" id="CATOUU010000757">
    <property type="protein sequence ID" value="CAI9946167.1"/>
    <property type="molecule type" value="Genomic_DNA"/>
</dbReference>
<organism evidence="3">
    <name type="scientific">Hexamita inflata</name>
    <dbReference type="NCBI Taxonomy" id="28002"/>
    <lineage>
        <taxon>Eukaryota</taxon>
        <taxon>Metamonada</taxon>
        <taxon>Diplomonadida</taxon>
        <taxon>Hexamitidae</taxon>
        <taxon>Hexamitinae</taxon>
        <taxon>Hexamita</taxon>
    </lineage>
</organism>
<evidence type="ECO:0000256" key="1">
    <source>
        <dbReference type="SAM" id="Phobius"/>
    </source>
</evidence>
<evidence type="ECO:0000313" key="4">
    <source>
        <dbReference type="EMBL" id="CAL6089955.1"/>
    </source>
</evidence>
<proteinExistence type="predicted"/>
<dbReference type="AlphaFoldDB" id="A0AA86UCX5"/>
<accession>A0AA86UCX5</accession>
<comment type="caution">
    <text evidence="3">The sequence shown here is derived from an EMBL/GenBank/DDBJ whole genome shotgun (WGS) entry which is preliminary data.</text>
</comment>
<dbReference type="Gene3D" id="3.20.20.80">
    <property type="entry name" value="Glycosidases"/>
    <property type="match status" value="1"/>
</dbReference>
<keyword evidence="1" id="KW-0472">Membrane</keyword>
<protein>
    <submittedName>
        <fullName evidence="3">DUF4434 domain-containing protein</fullName>
    </submittedName>
    <submittedName>
        <fullName evidence="4">DUF4434_domain-containing protein</fullName>
    </submittedName>
</protein>
<dbReference type="InterPro" id="IPR009030">
    <property type="entry name" value="Growth_fac_rcpt_cys_sf"/>
</dbReference>
<keyword evidence="1" id="KW-0812">Transmembrane</keyword>
<evidence type="ECO:0000313" key="3">
    <source>
        <dbReference type="EMBL" id="CAI9946167.1"/>
    </source>
</evidence>
<evidence type="ECO:0000259" key="2">
    <source>
        <dbReference type="Pfam" id="PF14488"/>
    </source>
</evidence>
<dbReference type="InterPro" id="IPR027849">
    <property type="entry name" value="DUF4434"/>
</dbReference>
<dbReference type="Pfam" id="PF14488">
    <property type="entry name" value="DUF4434"/>
    <property type="match status" value="1"/>
</dbReference>
<evidence type="ECO:0000313" key="5">
    <source>
        <dbReference type="Proteomes" id="UP001642409"/>
    </source>
</evidence>
<name>A0AA86UCX5_9EUKA</name>
<reference evidence="3" key="1">
    <citation type="submission" date="2023-06" db="EMBL/GenBank/DDBJ databases">
        <authorList>
            <person name="Kurt Z."/>
        </authorList>
    </citation>
    <scope>NUCLEOTIDE SEQUENCE</scope>
</reference>
<dbReference type="SUPFAM" id="SSF57184">
    <property type="entry name" value="Growth factor receptor domain"/>
    <property type="match status" value="1"/>
</dbReference>
<keyword evidence="1" id="KW-1133">Transmembrane helix</keyword>